<proteinExistence type="predicted"/>
<evidence type="ECO:0000313" key="1">
    <source>
        <dbReference type="EMBL" id="KAI0044160.1"/>
    </source>
</evidence>
<comment type="caution">
    <text evidence="1">The sequence shown here is derived from an EMBL/GenBank/DDBJ whole genome shotgun (WGS) entry which is preliminary data.</text>
</comment>
<evidence type="ECO:0000313" key="2">
    <source>
        <dbReference type="Proteomes" id="UP000814033"/>
    </source>
</evidence>
<accession>A0ACB8RKP2</accession>
<dbReference type="EMBL" id="MU275992">
    <property type="protein sequence ID" value="KAI0044160.1"/>
    <property type="molecule type" value="Genomic_DNA"/>
</dbReference>
<reference evidence="1" key="2">
    <citation type="journal article" date="2022" name="New Phytol.">
        <title>Evolutionary transition to the ectomycorrhizal habit in the genomes of a hyperdiverse lineage of mushroom-forming fungi.</title>
        <authorList>
            <person name="Looney B."/>
            <person name="Miyauchi S."/>
            <person name="Morin E."/>
            <person name="Drula E."/>
            <person name="Courty P.E."/>
            <person name="Kohler A."/>
            <person name="Kuo A."/>
            <person name="LaButti K."/>
            <person name="Pangilinan J."/>
            <person name="Lipzen A."/>
            <person name="Riley R."/>
            <person name="Andreopoulos W."/>
            <person name="He G."/>
            <person name="Johnson J."/>
            <person name="Nolan M."/>
            <person name="Tritt A."/>
            <person name="Barry K.W."/>
            <person name="Grigoriev I.V."/>
            <person name="Nagy L.G."/>
            <person name="Hibbett D."/>
            <person name="Henrissat B."/>
            <person name="Matheny P.B."/>
            <person name="Labbe J."/>
            <person name="Martin F.M."/>
        </authorList>
    </citation>
    <scope>NUCLEOTIDE SEQUENCE</scope>
    <source>
        <strain evidence="1">FP105234-sp</strain>
    </source>
</reference>
<name>A0ACB8RKP2_9AGAM</name>
<dbReference type="Proteomes" id="UP000814033">
    <property type="component" value="Unassembled WGS sequence"/>
</dbReference>
<organism evidence="1 2">
    <name type="scientific">Auriscalpium vulgare</name>
    <dbReference type="NCBI Taxonomy" id="40419"/>
    <lineage>
        <taxon>Eukaryota</taxon>
        <taxon>Fungi</taxon>
        <taxon>Dikarya</taxon>
        <taxon>Basidiomycota</taxon>
        <taxon>Agaricomycotina</taxon>
        <taxon>Agaricomycetes</taxon>
        <taxon>Russulales</taxon>
        <taxon>Auriscalpiaceae</taxon>
        <taxon>Auriscalpium</taxon>
    </lineage>
</organism>
<gene>
    <name evidence="1" type="ORF">FA95DRAFT_1574651</name>
</gene>
<reference evidence="1" key="1">
    <citation type="submission" date="2021-02" db="EMBL/GenBank/DDBJ databases">
        <authorList>
            <consortium name="DOE Joint Genome Institute"/>
            <person name="Ahrendt S."/>
            <person name="Looney B.P."/>
            <person name="Miyauchi S."/>
            <person name="Morin E."/>
            <person name="Drula E."/>
            <person name="Courty P.E."/>
            <person name="Chicoki N."/>
            <person name="Fauchery L."/>
            <person name="Kohler A."/>
            <person name="Kuo A."/>
            <person name="Labutti K."/>
            <person name="Pangilinan J."/>
            <person name="Lipzen A."/>
            <person name="Riley R."/>
            <person name="Andreopoulos W."/>
            <person name="He G."/>
            <person name="Johnson J."/>
            <person name="Barry K.W."/>
            <person name="Grigoriev I.V."/>
            <person name="Nagy L."/>
            <person name="Hibbett D."/>
            <person name="Henrissat B."/>
            <person name="Matheny P.B."/>
            <person name="Labbe J."/>
            <person name="Martin F."/>
        </authorList>
    </citation>
    <scope>NUCLEOTIDE SEQUENCE</scope>
    <source>
        <strain evidence="1">FP105234-sp</strain>
    </source>
</reference>
<keyword evidence="2" id="KW-1185">Reference proteome</keyword>
<sequence length="487" mass="53684">MSSTTASTIDALKRLRESLTRKPPYVSGTLPVQPDDLILFFGKEDISQYQPTSPSCALRLNYATAGLGRLDALSQACDRASFGVDNQTVLDDTYRKAGKLDTAFFSTPFVPERSRLVEVIRGSLLEGKDATRPIHIELYKLNVYDEGSFFKPHKDTPRSGSMFASLVVVFPTLHEGGALVLRHGGEEWTFDSAQVLASAAPPSVAYISFFSDVEHEVLPVTKGHRVTLTYNIYYADVDDDPNLPAALPSMDPLAASSHGNMLLSALKDLLDAPDFLPKGGALGFGLRHVYPVLADPGDSMSGSLDRVRRLLKGPDALVLQACTALDLDARLYFVYSFNKRTPTDPALDEAASAASLSASASGFHEDLGQLSLIMTEQTIVEHDRFNMESSFKQRIRWGSTWHVEKGPPYLMGIRSAVVYNFGDERSLDMKVSWVTVPNSWTKISQPMLVYGNETSLGWTYVNVCLVVRVGQPGRRWAWDDVPMDLDM</sequence>
<protein>
    <submittedName>
        <fullName evidence="1">Uncharacterized protein</fullName>
    </submittedName>
</protein>